<dbReference type="PANTHER" id="PTHR38221">
    <property type="entry name" value="BNAA04G14260D PROTEIN"/>
    <property type="match status" value="1"/>
</dbReference>
<feature type="region of interest" description="Disordered" evidence="1">
    <location>
        <begin position="51"/>
        <end position="92"/>
    </location>
</feature>
<name>A0A1Q3CI54_CEPFO</name>
<dbReference type="AlphaFoldDB" id="A0A1Q3CI54"/>
<protein>
    <submittedName>
        <fullName evidence="2">Uncharacterized protein</fullName>
    </submittedName>
</protein>
<evidence type="ECO:0000313" key="2">
    <source>
        <dbReference type="EMBL" id="GAV79763.1"/>
    </source>
</evidence>
<dbReference type="InParanoid" id="A0A1Q3CI54"/>
<dbReference type="Proteomes" id="UP000187406">
    <property type="component" value="Unassembled WGS sequence"/>
</dbReference>
<feature type="compositionally biased region" description="Polar residues" evidence="1">
    <location>
        <begin position="52"/>
        <end position="63"/>
    </location>
</feature>
<keyword evidence="3" id="KW-1185">Reference proteome</keyword>
<evidence type="ECO:0000256" key="1">
    <source>
        <dbReference type="SAM" id="MobiDB-lite"/>
    </source>
</evidence>
<dbReference type="PANTHER" id="PTHR38221:SF1">
    <property type="entry name" value="OVULE PROTEIN"/>
    <property type="match status" value="1"/>
</dbReference>
<dbReference type="EMBL" id="BDDD01002040">
    <property type="protein sequence ID" value="GAV79763.1"/>
    <property type="molecule type" value="Genomic_DNA"/>
</dbReference>
<dbReference type="OrthoDB" id="1557914at2759"/>
<reference evidence="3" key="1">
    <citation type="submission" date="2016-04" db="EMBL/GenBank/DDBJ databases">
        <title>Cephalotus genome sequencing.</title>
        <authorList>
            <person name="Fukushima K."/>
            <person name="Hasebe M."/>
            <person name="Fang X."/>
        </authorList>
    </citation>
    <scope>NUCLEOTIDE SEQUENCE [LARGE SCALE GENOMIC DNA]</scope>
    <source>
        <strain evidence="3">cv. St1</strain>
    </source>
</reference>
<proteinExistence type="predicted"/>
<gene>
    <name evidence="2" type="ORF">CFOL_v3_23226</name>
</gene>
<evidence type="ECO:0000313" key="3">
    <source>
        <dbReference type="Proteomes" id="UP000187406"/>
    </source>
</evidence>
<accession>A0A1Q3CI54</accession>
<comment type="caution">
    <text evidence="2">The sequence shown here is derived from an EMBL/GenBank/DDBJ whole genome shotgun (WGS) entry which is preliminary data.</text>
</comment>
<sequence length="254" mass="28120">METNDPFGSILKHCLLSSSQEDCLRGLNFSGEPNESEDIPLESTGIVLVTPPETTRGASSEDSLSVPVDRHDEDQTVDGDGDGAIDLGRDTDLGFSEPELRRRIESEGVGFESEEARVLNRESRLGGGISENPSKRLKIYHSEIPRSCLGIETDDTGKRLVKSMQKLKFTGLSPFNKGSLYNCPAGSQQCHETCEGRLTKRKLNFSTEVLESQKEENNEQGNLGESVEVIDKFMYVDGSVDLERKTWELRECAV</sequence>
<organism evidence="2 3">
    <name type="scientific">Cephalotus follicularis</name>
    <name type="common">Albany pitcher plant</name>
    <dbReference type="NCBI Taxonomy" id="3775"/>
    <lineage>
        <taxon>Eukaryota</taxon>
        <taxon>Viridiplantae</taxon>
        <taxon>Streptophyta</taxon>
        <taxon>Embryophyta</taxon>
        <taxon>Tracheophyta</taxon>
        <taxon>Spermatophyta</taxon>
        <taxon>Magnoliopsida</taxon>
        <taxon>eudicotyledons</taxon>
        <taxon>Gunneridae</taxon>
        <taxon>Pentapetalae</taxon>
        <taxon>rosids</taxon>
        <taxon>fabids</taxon>
        <taxon>Oxalidales</taxon>
        <taxon>Cephalotaceae</taxon>
        <taxon>Cephalotus</taxon>
    </lineage>
</organism>